<dbReference type="AlphaFoldDB" id="A0A835HAP1"/>
<organism evidence="1 2">
    <name type="scientific">Coptis chinensis</name>
    <dbReference type="NCBI Taxonomy" id="261450"/>
    <lineage>
        <taxon>Eukaryota</taxon>
        <taxon>Viridiplantae</taxon>
        <taxon>Streptophyta</taxon>
        <taxon>Embryophyta</taxon>
        <taxon>Tracheophyta</taxon>
        <taxon>Spermatophyta</taxon>
        <taxon>Magnoliopsida</taxon>
        <taxon>Ranunculales</taxon>
        <taxon>Ranunculaceae</taxon>
        <taxon>Coptidoideae</taxon>
        <taxon>Coptis</taxon>
    </lineage>
</organism>
<comment type="caution">
    <text evidence="1">The sequence shown here is derived from an EMBL/GenBank/DDBJ whole genome shotgun (WGS) entry which is preliminary data.</text>
</comment>
<dbReference type="Proteomes" id="UP000631114">
    <property type="component" value="Unassembled WGS sequence"/>
</dbReference>
<name>A0A835HAP1_9MAGN</name>
<accession>A0A835HAP1</accession>
<evidence type="ECO:0000313" key="2">
    <source>
        <dbReference type="Proteomes" id="UP000631114"/>
    </source>
</evidence>
<gene>
    <name evidence="1" type="ORF">IFM89_000618</name>
</gene>
<protein>
    <submittedName>
        <fullName evidence="1">Uncharacterized protein</fullName>
    </submittedName>
</protein>
<dbReference type="EMBL" id="JADFTS010000007">
    <property type="protein sequence ID" value="KAF9595530.1"/>
    <property type="molecule type" value="Genomic_DNA"/>
</dbReference>
<keyword evidence="2" id="KW-1185">Reference proteome</keyword>
<evidence type="ECO:0000313" key="1">
    <source>
        <dbReference type="EMBL" id="KAF9595530.1"/>
    </source>
</evidence>
<proteinExistence type="predicted"/>
<sequence>MKLIIFLWTRGPIFSSRMCTFEVFGLMSHPRQSSVLLYLQHRYVNVFAKNSSSICLSKQKE</sequence>
<reference evidence="1 2" key="1">
    <citation type="submission" date="2020-10" db="EMBL/GenBank/DDBJ databases">
        <title>The Coptis chinensis genome and diversification of protoberbering-type alkaloids.</title>
        <authorList>
            <person name="Wang B."/>
            <person name="Shu S."/>
            <person name="Song C."/>
            <person name="Liu Y."/>
        </authorList>
    </citation>
    <scope>NUCLEOTIDE SEQUENCE [LARGE SCALE GENOMIC DNA]</scope>
    <source>
        <strain evidence="1">HL-2020</strain>
        <tissue evidence="1">Leaf</tissue>
    </source>
</reference>